<sequence>MGWLYKKYLSADISNPAIDESYEASRNAGAAGGKLLGAGGEDFFFSST</sequence>
<name>A0A1I1D1E4_BREAD</name>
<dbReference type="InterPro" id="IPR036554">
    <property type="entry name" value="GHMP_kinase_C_sf"/>
</dbReference>
<reference evidence="2" key="1">
    <citation type="submission" date="2016-10" db="EMBL/GenBank/DDBJ databases">
        <authorList>
            <person name="Varghese N."/>
            <person name="Submissions S."/>
        </authorList>
    </citation>
    <scope>NUCLEOTIDE SEQUENCE [LARGE SCALE GENOMIC DNA]</scope>
    <source>
        <strain evidence="2">ATCC 43811</strain>
    </source>
</reference>
<dbReference type="Proteomes" id="UP000240042">
    <property type="component" value="Unassembled WGS sequence"/>
</dbReference>
<dbReference type="GO" id="GO:0016301">
    <property type="term" value="F:kinase activity"/>
    <property type="evidence" value="ECO:0007669"/>
    <property type="project" value="UniProtKB-KW"/>
</dbReference>
<dbReference type="EMBL" id="FOKY01000001">
    <property type="protein sequence ID" value="SFB68755.1"/>
    <property type="molecule type" value="Genomic_DNA"/>
</dbReference>
<evidence type="ECO:0000313" key="2">
    <source>
        <dbReference type="Proteomes" id="UP000240042"/>
    </source>
</evidence>
<dbReference type="Gene3D" id="3.30.70.890">
    <property type="entry name" value="GHMP kinase, C-terminal domain"/>
    <property type="match status" value="1"/>
</dbReference>
<dbReference type="AlphaFoldDB" id="A0A1I1D1E4"/>
<keyword evidence="1" id="KW-0808">Transferase</keyword>
<gene>
    <name evidence="1" type="ORF">SAMN02745150_00209</name>
</gene>
<proteinExistence type="predicted"/>
<protein>
    <submittedName>
        <fullName evidence="1">GHMP kinases C terminal</fullName>
    </submittedName>
</protein>
<dbReference type="SUPFAM" id="SSF55060">
    <property type="entry name" value="GHMP Kinase, C-terminal domain"/>
    <property type="match status" value="1"/>
</dbReference>
<keyword evidence="1" id="KW-0418">Kinase</keyword>
<accession>A0A1I1D1E4</accession>
<evidence type="ECO:0000313" key="1">
    <source>
        <dbReference type="EMBL" id="SFB68755.1"/>
    </source>
</evidence>
<organism evidence="1 2">
    <name type="scientific">Brevinema andersonii</name>
    <dbReference type="NCBI Taxonomy" id="34097"/>
    <lineage>
        <taxon>Bacteria</taxon>
        <taxon>Pseudomonadati</taxon>
        <taxon>Spirochaetota</taxon>
        <taxon>Spirochaetia</taxon>
        <taxon>Brevinematales</taxon>
        <taxon>Brevinemataceae</taxon>
        <taxon>Brevinema</taxon>
    </lineage>
</organism>
<dbReference type="STRING" id="34097.SAMN02745150_00209"/>
<keyword evidence="2" id="KW-1185">Reference proteome</keyword>